<dbReference type="GeneID" id="64700491"/>
<comment type="caution">
    <text evidence="2">The sequence shown here is derived from an EMBL/GenBank/DDBJ whole genome shotgun (WGS) entry which is preliminary data.</text>
</comment>
<feature type="region of interest" description="Disordered" evidence="1">
    <location>
        <begin position="53"/>
        <end position="73"/>
    </location>
</feature>
<dbReference type="RefSeq" id="XP_041289737.1">
    <property type="nucleotide sequence ID" value="XM_041438232.1"/>
</dbReference>
<dbReference type="EMBL" id="JABBWM010000052">
    <property type="protein sequence ID" value="KAG2101090.1"/>
    <property type="molecule type" value="Genomic_DNA"/>
</dbReference>
<protein>
    <submittedName>
        <fullName evidence="2">Uncharacterized protein</fullName>
    </submittedName>
</protein>
<evidence type="ECO:0000313" key="3">
    <source>
        <dbReference type="Proteomes" id="UP000823399"/>
    </source>
</evidence>
<evidence type="ECO:0000313" key="2">
    <source>
        <dbReference type="EMBL" id="KAG2101090.1"/>
    </source>
</evidence>
<reference evidence="2" key="1">
    <citation type="journal article" date="2020" name="New Phytol.">
        <title>Comparative genomics reveals dynamic genome evolution in host specialist ectomycorrhizal fungi.</title>
        <authorList>
            <person name="Lofgren L.A."/>
            <person name="Nguyen N.H."/>
            <person name="Vilgalys R."/>
            <person name="Ruytinx J."/>
            <person name="Liao H.L."/>
            <person name="Branco S."/>
            <person name="Kuo A."/>
            <person name="LaButti K."/>
            <person name="Lipzen A."/>
            <person name="Andreopoulos W."/>
            <person name="Pangilinan J."/>
            <person name="Riley R."/>
            <person name="Hundley H."/>
            <person name="Na H."/>
            <person name="Barry K."/>
            <person name="Grigoriev I.V."/>
            <person name="Stajich J.E."/>
            <person name="Kennedy P.G."/>
        </authorList>
    </citation>
    <scope>NUCLEOTIDE SEQUENCE</scope>
    <source>
        <strain evidence="2">FC423</strain>
    </source>
</reference>
<organism evidence="2 3">
    <name type="scientific">Suillus discolor</name>
    <dbReference type="NCBI Taxonomy" id="1912936"/>
    <lineage>
        <taxon>Eukaryota</taxon>
        <taxon>Fungi</taxon>
        <taxon>Dikarya</taxon>
        <taxon>Basidiomycota</taxon>
        <taxon>Agaricomycotina</taxon>
        <taxon>Agaricomycetes</taxon>
        <taxon>Agaricomycetidae</taxon>
        <taxon>Boletales</taxon>
        <taxon>Suillineae</taxon>
        <taxon>Suillaceae</taxon>
        <taxon>Suillus</taxon>
    </lineage>
</organism>
<name>A0A9P7JR78_9AGAM</name>
<evidence type="ECO:0000256" key="1">
    <source>
        <dbReference type="SAM" id="MobiDB-lite"/>
    </source>
</evidence>
<feature type="compositionally biased region" description="Pro residues" evidence="1">
    <location>
        <begin position="53"/>
        <end position="71"/>
    </location>
</feature>
<accession>A0A9P7JR78</accession>
<dbReference type="Proteomes" id="UP000823399">
    <property type="component" value="Unassembled WGS sequence"/>
</dbReference>
<keyword evidence="3" id="KW-1185">Reference proteome</keyword>
<proteinExistence type="predicted"/>
<dbReference type="AlphaFoldDB" id="A0A9P7JR78"/>
<sequence>MTDASLTTYPTNITNLTDLQLLTPVRTAKSSTAQPVLTQQIVATPVYQPPPQPVAPVQVPPPLPPNSPRHPLPVVSQALHSTYPSRPRTGTTLLVQPILTQPSAAAGNTRASTRRGSMISQAQETSSQMLVLSNLMTLILSVVEA</sequence>
<gene>
    <name evidence="2" type="ORF">F5147DRAFT_709758</name>
</gene>